<gene>
    <name evidence="2" type="ORF">EVI01_25420</name>
</gene>
<sequence length="64" mass="7957">MKYLSKKWQFVYFLVLLVIFELVNTFIIDYFPIYIRMILLVLIAWGYEIIVSYFLKKHHSNHRQ</sequence>
<accession>A0A511J5D1</accession>
<organism evidence="2 3">
    <name type="scientific">Enterococcus villorum</name>
    <dbReference type="NCBI Taxonomy" id="112904"/>
    <lineage>
        <taxon>Bacteria</taxon>
        <taxon>Bacillati</taxon>
        <taxon>Bacillota</taxon>
        <taxon>Bacilli</taxon>
        <taxon>Lactobacillales</taxon>
        <taxon>Enterococcaceae</taxon>
        <taxon>Enterococcus</taxon>
    </lineage>
</organism>
<keyword evidence="1" id="KW-1133">Transmembrane helix</keyword>
<name>A0A511J5D1_9ENTE</name>
<evidence type="ECO:0000313" key="2">
    <source>
        <dbReference type="EMBL" id="GEL93205.1"/>
    </source>
</evidence>
<evidence type="ECO:0000313" key="3">
    <source>
        <dbReference type="Proteomes" id="UP000321830"/>
    </source>
</evidence>
<protein>
    <submittedName>
        <fullName evidence="2">Uncharacterized protein</fullName>
    </submittedName>
</protein>
<dbReference type="Proteomes" id="UP000321830">
    <property type="component" value="Unassembled WGS sequence"/>
</dbReference>
<dbReference type="EMBL" id="BJWF01000054">
    <property type="protein sequence ID" value="GEL93205.1"/>
    <property type="molecule type" value="Genomic_DNA"/>
</dbReference>
<keyword evidence="1" id="KW-0812">Transmembrane</keyword>
<reference evidence="2 3" key="1">
    <citation type="submission" date="2019-07" db="EMBL/GenBank/DDBJ databases">
        <title>Whole genome shotgun sequence of Enterococcus villorum NBRC 100699.</title>
        <authorList>
            <person name="Hosoyama A."/>
            <person name="Uohara A."/>
            <person name="Ohji S."/>
            <person name="Ichikawa N."/>
        </authorList>
    </citation>
    <scope>NUCLEOTIDE SEQUENCE [LARGE SCALE GENOMIC DNA]</scope>
    <source>
        <strain evidence="2 3">NBRC 100699</strain>
    </source>
</reference>
<dbReference type="AlphaFoldDB" id="A0A511J5D1"/>
<evidence type="ECO:0000256" key="1">
    <source>
        <dbReference type="SAM" id="Phobius"/>
    </source>
</evidence>
<feature type="transmembrane region" description="Helical" evidence="1">
    <location>
        <begin position="9"/>
        <end position="27"/>
    </location>
</feature>
<proteinExistence type="predicted"/>
<keyword evidence="1" id="KW-0472">Membrane</keyword>
<comment type="caution">
    <text evidence="2">The sequence shown here is derived from an EMBL/GenBank/DDBJ whole genome shotgun (WGS) entry which is preliminary data.</text>
</comment>
<feature type="transmembrane region" description="Helical" evidence="1">
    <location>
        <begin position="33"/>
        <end position="55"/>
    </location>
</feature>